<proteinExistence type="predicted"/>
<gene>
    <name evidence="1" type="ORF">METZ01_LOCUS263070</name>
</gene>
<organism evidence="1">
    <name type="scientific">marine metagenome</name>
    <dbReference type="NCBI Taxonomy" id="408172"/>
    <lineage>
        <taxon>unclassified sequences</taxon>
        <taxon>metagenomes</taxon>
        <taxon>ecological metagenomes</taxon>
    </lineage>
</organism>
<reference evidence="1" key="1">
    <citation type="submission" date="2018-05" db="EMBL/GenBank/DDBJ databases">
        <authorList>
            <person name="Lanie J.A."/>
            <person name="Ng W.-L."/>
            <person name="Kazmierczak K.M."/>
            <person name="Andrzejewski T.M."/>
            <person name="Davidsen T.M."/>
            <person name="Wayne K.J."/>
            <person name="Tettelin H."/>
            <person name="Glass J.I."/>
            <person name="Rusch D."/>
            <person name="Podicherti R."/>
            <person name="Tsui H.-C.T."/>
            <person name="Winkler M.E."/>
        </authorList>
    </citation>
    <scope>NUCLEOTIDE SEQUENCE</scope>
</reference>
<feature type="non-terminal residue" evidence="1">
    <location>
        <position position="62"/>
    </location>
</feature>
<dbReference type="EMBL" id="UINC01073662">
    <property type="protein sequence ID" value="SVC10216.1"/>
    <property type="molecule type" value="Genomic_DNA"/>
</dbReference>
<protein>
    <submittedName>
        <fullName evidence="1">Uncharacterized protein</fullName>
    </submittedName>
</protein>
<name>A0A382JEC4_9ZZZZ</name>
<sequence length="62" mass="7202">VPSDLVLSHSSGEFGDEFYISRHLEEGYASLTPINQFQGFNFGGDLHIRFYVLFTYVRRHPH</sequence>
<feature type="non-terminal residue" evidence="1">
    <location>
        <position position="1"/>
    </location>
</feature>
<dbReference type="AlphaFoldDB" id="A0A382JEC4"/>
<accession>A0A382JEC4</accession>
<evidence type="ECO:0000313" key="1">
    <source>
        <dbReference type="EMBL" id="SVC10216.1"/>
    </source>
</evidence>